<sequence>MIEKYDSYGRLKYNPFYHPNQGKGWLLEDLIYICRFSNGRNAAELALAVGRTQATTAFKLHRLKKNGQFEYYKKLYKDWEKKVWNSEIC</sequence>
<name>A0AAU8Z1R8_CLOBO</name>
<gene>
    <name evidence="1" type="ORF">C3B64_19795</name>
</gene>
<organism evidence="1 2">
    <name type="scientific">Clostridium botulinum</name>
    <dbReference type="NCBI Taxonomy" id="1491"/>
    <lineage>
        <taxon>Bacteria</taxon>
        <taxon>Bacillati</taxon>
        <taxon>Bacillota</taxon>
        <taxon>Clostridia</taxon>
        <taxon>Eubacteriales</taxon>
        <taxon>Clostridiaceae</taxon>
        <taxon>Clostridium</taxon>
    </lineage>
</organism>
<dbReference type="Proteomes" id="UP000238070">
    <property type="component" value="Chromosome"/>
</dbReference>
<proteinExistence type="predicted"/>
<evidence type="ECO:0000313" key="1">
    <source>
        <dbReference type="EMBL" id="AVP66345.1"/>
    </source>
</evidence>
<protein>
    <submittedName>
        <fullName evidence="1">DNA-entry nuclease</fullName>
    </submittedName>
</protein>
<dbReference type="AlphaFoldDB" id="A0AAU8Z1R8"/>
<accession>A0AAU8Z1R8</accession>
<evidence type="ECO:0000313" key="2">
    <source>
        <dbReference type="Proteomes" id="UP000238070"/>
    </source>
</evidence>
<dbReference type="EMBL" id="CP027776">
    <property type="protein sequence ID" value="AVP66345.1"/>
    <property type="molecule type" value="Genomic_DNA"/>
</dbReference>
<reference evidence="1 2" key="1">
    <citation type="submission" date="2018-01" db="EMBL/GenBank/DDBJ databases">
        <title>Genetic Diversity of Clostridium botulinum in seafood.</title>
        <authorList>
            <person name="Athira V."/>
            <person name="Arun Jyothi P.V."/>
            <person name="Lalitha K.V."/>
            <person name="Joseph T.C."/>
        </authorList>
    </citation>
    <scope>NUCLEOTIDE SEQUENCE [LARGE SCALE GENOMIC DNA]</scope>
    <source>
        <strain evidence="1 2">Mfbjulcb5</strain>
    </source>
</reference>